<evidence type="ECO:0000256" key="5">
    <source>
        <dbReference type="RuleBase" id="RU364012"/>
    </source>
</evidence>
<protein>
    <recommendedName>
        <fullName evidence="5">FRIGIDA-like protein</fullName>
    </recommendedName>
</protein>
<keyword evidence="8" id="KW-1185">Reference proteome</keyword>
<dbReference type="PANTHER" id="PTHR31791">
    <property type="entry name" value="FRIGIDA-LIKE PROTEIN 3-RELATED"/>
    <property type="match status" value="1"/>
</dbReference>
<evidence type="ECO:0000256" key="1">
    <source>
        <dbReference type="ARBA" id="ARBA00008956"/>
    </source>
</evidence>
<evidence type="ECO:0000256" key="4">
    <source>
        <dbReference type="ARBA" id="ARBA00023089"/>
    </source>
</evidence>
<feature type="compositionally biased region" description="Basic and acidic residues" evidence="6">
    <location>
        <begin position="584"/>
        <end position="606"/>
    </location>
</feature>
<evidence type="ECO:0000256" key="3">
    <source>
        <dbReference type="ARBA" id="ARBA00022782"/>
    </source>
</evidence>
<evidence type="ECO:0000256" key="2">
    <source>
        <dbReference type="ARBA" id="ARBA00022473"/>
    </source>
</evidence>
<evidence type="ECO:0000313" key="7">
    <source>
        <dbReference type="EMBL" id="KAJ8536139.1"/>
    </source>
</evidence>
<feature type="region of interest" description="Disordered" evidence="6">
    <location>
        <begin position="75"/>
        <end position="113"/>
    </location>
</feature>
<accession>A0A9Q1LFY3</accession>
<feature type="compositionally biased region" description="Polar residues" evidence="6">
    <location>
        <begin position="75"/>
        <end position="85"/>
    </location>
</feature>
<gene>
    <name evidence="7" type="ORF">K7X08_034540</name>
</gene>
<sequence>MIAKSTAATATPQSLPIHVQQENVNPSLQHDSIAYLSDSLSAFKRCFTELHQHIDSIRATIHSVHTTNTPLLSASLTPVPSWESDQSPHNEELQSPHHEQVQSPYNEELQSPHHEELRSSLESLCKASNGRFLRSCIVKQLSDMNRLLEQLPKALRLSSNPARLVLECMGRFYLQWSDAYTKGSHMVRGRRAAVLVLQCFLLMGMDGVEIDKGVKQEAEKAPLAWRNRLIVEGGVRKASEMDARGLLLLIGCFGIPGGFTNQDIRNLLQVSAISKISRALWRSNVLMPKIPEIIEGMVKQNMKVDAVNIAYTFGIEDRFNPRRLLTSFLLDSKESLKKMKGKSQGSLAAVTEAKVKHLFALKSVIRCLKRHDVDPSKLLPGWKIDEKIMTLEKEIDGYNEQIEGRTTGHLHGYTVSSSVLHGPAACSMRENVAGSLARIVGGVAMGGTGAGISAGTDVVQQGGSYAGSHGGTLVDNTPGKIGSHTGQLYGQHGDAAVPPPYLEGSTGLPNAIPVDAAGRSSASDIYQAKKESVKTFAPGEVPAPHEEPKEDQAPKPVAPTPEKIIATIEVWPASCRLNIGDYDVATKNEDAKEDKMVKDGYDKANKGEGQNVSEHKSDGPTNMEQE</sequence>
<keyword evidence="3 5" id="KW-0221">Differentiation</keyword>
<comment type="similarity">
    <text evidence="1 5">Belongs to the Frigida family.</text>
</comment>
<dbReference type="PANTHER" id="PTHR31791:SF49">
    <property type="entry name" value="INACTIVE PROTEIN FRIGIDA"/>
    <property type="match status" value="1"/>
</dbReference>
<dbReference type="EMBL" id="JAJAGQ010000018">
    <property type="protein sequence ID" value="KAJ8536139.1"/>
    <property type="molecule type" value="Genomic_DNA"/>
</dbReference>
<organism evidence="7 8">
    <name type="scientific">Anisodus acutangulus</name>
    <dbReference type="NCBI Taxonomy" id="402998"/>
    <lineage>
        <taxon>Eukaryota</taxon>
        <taxon>Viridiplantae</taxon>
        <taxon>Streptophyta</taxon>
        <taxon>Embryophyta</taxon>
        <taxon>Tracheophyta</taxon>
        <taxon>Spermatophyta</taxon>
        <taxon>Magnoliopsida</taxon>
        <taxon>eudicotyledons</taxon>
        <taxon>Gunneridae</taxon>
        <taxon>Pentapetalae</taxon>
        <taxon>asterids</taxon>
        <taxon>lamiids</taxon>
        <taxon>Solanales</taxon>
        <taxon>Solanaceae</taxon>
        <taxon>Solanoideae</taxon>
        <taxon>Hyoscyameae</taxon>
        <taxon>Anisodus</taxon>
    </lineage>
</organism>
<proteinExistence type="inferred from homology"/>
<dbReference type="GO" id="GO:0030154">
    <property type="term" value="P:cell differentiation"/>
    <property type="evidence" value="ECO:0007669"/>
    <property type="project" value="UniProtKB-KW"/>
</dbReference>
<evidence type="ECO:0000313" key="8">
    <source>
        <dbReference type="Proteomes" id="UP001152561"/>
    </source>
</evidence>
<name>A0A9Q1LFY3_9SOLA</name>
<feature type="compositionally biased region" description="Basic and acidic residues" evidence="6">
    <location>
        <begin position="86"/>
        <end position="100"/>
    </location>
</feature>
<dbReference type="Pfam" id="PF07899">
    <property type="entry name" value="Frigida"/>
    <property type="match status" value="1"/>
</dbReference>
<keyword evidence="2 5" id="KW-0217">Developmental protein</keyword>
<dbReference type="Proteomes" id="UP001152561">
    <property type="component" value="Unassembled WGS sequence"/>
</dbReference>
<feature type="region of interest" description="Disordered" evidence="6">
    <location>
        <begin position="584"/>
        <end position="626"/>
    </location>
</feature>
<evidence type="ECO:0000256" key="6">
    <source>
        <dbReference type="SAM" id="MobiDB-lite"/>
    </source>
</evidence>
<feature type="compositionally biased region" description="Basic and acidic residues" evidence="6">
    <location>
        <begin position="543"/>
        <end position="553"/>
    </location>
</feature>
<keyword evidence="4 5" id="KW-0287">Flowering</keyword>
<dbReference type="GO" id="GO:0009908">
    <property type="term" value="P:flower development"/>
    <property type="evidence" value="ECO:0007669"/>
    <property type="project" value="UniProtKB-KW"/>
</dbReference>
<dbReference type="OrthoDB" id="776053at2759"/>
<dbReference type="InterPro" id="IPR012474">
    <property type="entry name" value="Frigida"/>
</dbReference>
<reference evidence="8" key="1">
    <citation type="journal article" date="2023" name="Proc. Natl. Acad. Sci. U.S.A.">
        <title>Genomic and structural basis for evolution of tropane alkaloid biosynthesis.</title>
        <authorList>
            <person name="Wanga Y.-J."/>
            <person name="Taina T."/>
            <person name="Yua J.-Y."/>
            <person name="Lia J."/>
            <person name="Xua B."/>
            <person name="Chenc J."/>
            <person name="D'Auriad J.C."/>
            <person name="Huanga J.-P."/>
            <person name="Huanga S.-X."/>
        </authorList>
    </citation>
    <scope>NUCLEOTIDE SEQUENCE [LARGE SCALE GENOMIC DNA]</scope>
    <source>
        <strain evidence="8">cv. KIB-2019</strain>
    </source>
</reference>
<feature type="region of interest" description="Disordered" evidence="6">
    <location>
        <begin position="538"/>
        <end position="559"/>
    </location>
</feature>
<comment type="caution">
    <text evidence="7">The sequence shown here is derived from an EMBL/GenBank/DDBJ whole genome shotgun (WGS) entry which is preliminary data.</text>
</comment>
<dbReference type="AlphaFoldDB" id="A0A9Q1LFY3"/>